<proteinExistence type="predicted"/>
<organism evidence="1 2">
    <name type="scientific">Flavobacterium suzhouense</name>
    <dbReference type="NCBI Taxonomy" id="1529638"/>
    <lineage>
        <taxon>Bacteria</taxon>
        <taxon>Pseudomonadati</taxon>
        <taxon>Bacteroidota</taxon>
        <taxon>Flavobacteriia</taxon>
        <taxon>Flavobacteriales</taxon>
        <taxon>Flavobacteriaceae</taxon>
        <taxon>Flavobacterium</taxon>
    </lineage>
</organism>
<evidence type="ECO:0000313" key="2">
    <source>
        <dbReference type="Proteomes" id="UP001597480"/>
    </source>
</evidence>
<sequence length="165" mass="18722">MGHNICAIIGHADQANPDSIKKYQLAAAFENGFAIIILFDESMYYWHNKTGVDMDSESEDIDWASPLSFFLAEEIGFKQYAIIQTDYFGGIGTQCASLYEDRIAIIKDTSINEVLFALGVSPTEGMDCFDTINLGDYRNDEYYYWDEMNFAENKPNMISGRVPKE</sequence>
<gene>
    <name evidence="1" type="ORF">ACFSR3_10710</name>
</gene>
<name>A0ABW5NXE6_9FLAO</name>
<protein>
    <submittedName>
        <fullName evidence="1">Uncharacterized protein</fullName>
    </submittedName>
</protein>
<accession>A0ABW5NXE6</accession>
<dbReference type="EMBL" id="JBHUMD010000025">
    <property type="protein sequence ID" value="MFD2602527.1"/>
    <property type="molecule type" value="Genomic_DNA"/>
</dbReference>
<dbReference type="Proteomes" id="UP001597480">
    <property type="component" value="Unassembled WGS sequence"/>
</dbReference>
<comment type="caution">
    <text evidence="1">The sequence shown here is derived from an EMBL/GenBank/DDBJ whole genome shotgun (WGS) entry which is preliminary data.</text>
</comment>
<evidence type="ECO:0000313" key="1">
    <source>
        <dbReference type="EMBL" id="MFD2602527.1"/>
    </source>
</evidence>
<keyword evidence="2" id="KW-1185">Reference proteome</keyword>
<dbReference type="RefSeq" id="WP_379820953.1">
    <property type="nucleotide sequence ID" value="NZ_JBHUMD010000025.1"/>
</dbReference>
<reference evidence="2" key="1">
    <citation type="journal article" date="2019" name="Int. J. Syst. Evol. Microbiol.">
        <title>The Global Catalogue of Microorganisms (GCM) 10K type strain sequencing project: providing services to taxonomists for standard genome sequencing and annotation.</title>
        <authorList>
            <consortium name="The Broad Institute Genomics Platform"/>
            <consortium name="The Broad Institute Genome Sequencing Center for Infectious Disease"/>
            <person name="Wu L."/>
            <person name="Ma J."/>
        </authorList>
    </citation>
    <scope>NUCLEOTIDE SEQUENCE [LARGE SCALE GENOMIC DNA]</scope>
    <source>
        <strain evidence="2">KCTC 42107</strain>
    </source>
</reference>